<dbReference type="InterPro" id="IPR012337">
    <property type="entry name" value="RNaseH-like_sf"/>
</dbReference>
<comment type="caution">
    <text evidence="1">The sequence shown here is derived from an EMBL/GenBank/DDBJ whole genome shotgun (WGS) entry which is preliminary data.</text>
</comment>
<dbReference type="EMBL" id="CALNXK010000032">
    <property type="protein sequence ID" value="CAH3118573.1"/>
    <property type="molecule type" value="Genomic_DNA"/>
</dbReference>
<organism evidence="1 2">
    <name type="scientific">Porites lobata</name>
    <dbReference type="NCBI Taxonomy" id="104759"/>
    <lineage>
        <taxon>Eukaryota</taxon>
        <taxon>Metazoa</taxon>
        <taxon>Cnidaria</taxon>
        <taxon>Anthozoa</taxon>
        <taxon>Hexacorallia</taxon>
        <taxon>Scleractinia</taxon>
        <taxon>Fungiina</taxon>
        <taxon>Poritidae</taxon>
        <taxon>Porites</taxon>
    </lineage>
</organism>
<name>A0ABN8NSA3_9CNID</name>
<protein>
    <recommendedName>
        <fullName evidence="3">DUF4371 domain-containing protein</fullName>
    </recommendedName>
</protein>
<gene>
    <name evidence="1" type="ORF">PLOB_00026772</name>
</gene>
<accession>A0ABN8NSA3</accession>
<proteinExistence type="predicted"/>
<sequence>MEFQISIPNSCRNIIQMSNNAAKKTMETDRFCLLKIIECLQYLVRQAMPMQGDTDEESNLTQLLKLRGKDQPVLFKWLERKEDKYTSHEIQNEIISIMANNVIRNLVADIRGGFFILIADEYTDTSNKEQLIISYCRGQCYDGASNMLEHKTGVAKRIQEVQPNAHATHCHGHSLSLSVKDTVKNCKLLLNTMDTAKEVVTLIKFSPKRERLLGDIKENLDEQPATGGVISLCPTRWTVRASCFHRIIDNYSALLQEIIGCQAQMNTFDFFFGLHLGERLFSHTDNLSKTLQKTRIRCGITSASNHSITQLQPRVKSILPSRNQPYLGKNEHLAGLKLEQGPHGIQQHHRSITDAYTLRRLT</sequence>
<keyword evidence="2" id="KW-1185">Reference proteome</keyword>
<evidence type="ECO:0008006" key="3">
    <source>
        <dbReference type="Google" id="ProtNLM"/>
    </source>
</evidence>
<reference evidence="1 2" key="1">
    <citation type="submission" date="2022-05" db="EMBL/GenBank/DDBJ databases">
        <authorList>
            <consortium name="Genoscope - CEA"/>
            <person name="William W."/>
        </authorList>
    </citation>
    <scope>NUCLEOTIDE SEQUENCE [LARGE SCALE GENOMIC DNA]</scope>
</reference>
<evidence type="ECO:0000313" key="2">
    <source>
        <dbReference type="Proteomes" id="UP001159405"/>
    </source>
</evidence>
<dbReference type="Proteomes" id="UP001159405">
    <property type="component" value="Unassembled WGS sequence"/>
</dbReference>
<dbReference type="PANTHER" id="PTHR45749">
    <property type="match status" value="1"/>
</dbReference>
<dbReference type="SUPFAM" id="SSF53098">
    <property type="entry name" value="Ribonuclease H-like"/>
    <property type="match status" value="1"/>
</dbReference>
<evidence type="ECO:0000313" key="1">
    <source>
        <dbReference type="EMBL" id="CAH3118573.1"/>
    </source>
</evidence>
<dbReference type="PANTHER" id="PTHR45749:SF21">
    <property type="entry name" value="DUF4371 DOMAIN-CONTAINING PROTEIN"/>
    <property type="match status" value="1"/>
</dbReference>